<evidence type="ECO:0000313" key="3">
    <source>
        <dbReference type="Proteomes" id="UP000214566"/>
    </source>
</evidence>
<dbReference type="Pfam" id="PF14213">
    <property type="entry name" value="DUF4325"/>
    <property type="match status" value="1"/>
</dbReference>
<gene>
    <name evidence="2" type="ORF">THIARS_60506</name>
</gene>
<keyword evidence="3" id="KW-1185">Reference proteome</keyword>
<dbReference type="RefSeq" id="WP_141130493.1">
    <property type="nucleotide sequence ID" value="NZ_LT592170.1"/>
</dbReference>
<organism evidence="2 3">
    <name type="scientific">Thiomonas delicata</name>
    <name type="common">Thiomonas cuprina</name>
    <dbReference type="NCBI Taxonomy" id="364030"/>
    <lineage>
        <taxon>Bacteria</taxon>
        <taxon>Pseudomonadati</taxon>
        <taxon>Pseudomonadota</taxon>
        <taxon>Betaproteobacteria</taxon>
        <taxon>Burkholderiales</taxon>
        <taxon>Thiomonas</taxon>
    </lineage>
</organism>
<evidence type="ECO:0000313" key="2">
    <source>
        <dbReference type="EMBL" id="SBP87793.1"/>
    </source>
</evidence>
<sequence>MVVKVMDHVRTASSYEDGDVIFRLILPPVMEGQRVEVDFTGITSVPSAFVNAAFVRLLEQVSLERAREVLTFVQSTRQINELIRSRFEFVEQEKKRLAGV</sequence>
<dbReference type="Proteomes" id="UP000214566">
    <property type="component" value="Unassembled WGS sequence"/>
</dbReference>
<protein>
    <recommendedName>
        <fullName evidence="1">DUF4325 domain-containing protein</fullName>
    </recommendedName>
</protein>
<dbReference type="AlphaFoldDB" id="A0A238D3G5"/>
<dbReference type="OrthoDB" id="8455606at2"/>
<name>A0A238D3G5_THIDL</name>
<feature type="domain" description="DUF4325" evidence="1">
    <location>
        <begin position="17"/>
        <end position="75"/>
    </location>
</feature>
<dbReference type="EMBL" id="FLMQ01000055">
    <property type="protein sequence ID" value="SBP87793.1"/>
    <property type="molecule type" value="Genomic_DNA"/>
</dbReference>
<proteinExistence type="predicted"/>
<evidence type="ECO:0000259" key="1">
    <source>
        <dbReference type="Pfam" id="PF14213"/>
    </source>
</evidence>
<reference evidence="2 3" key="1">
    <citation type="submission" date="2016-06" db="EMBL/GenBank/DDBJ databases">
        <authorList>
            <person name="Kjaerup R.B."/>
            <person name="Dalgaard T.S."/>
            <person name="Juul-Madsen H.R."/>
        </authorList>
    </citation>
    <scope>NUCLEOTIDE SEQUENCE [LARGE SCALE GENOMIC DNA]</scope>
    <source>
        <strain evidence="2 3">DSM 16361</strain>
    </source>
</reference>
<dbReference type="InterPro" id="IPR025474">
    <property type="entry name" value="DUF4325"/>
</dbReference>
<accession>A0A238D3G5</accession>